<dbReference type="NCBIfam" id="TIGR02481">
    <property type="entry name" value="hemeryth_dom"/>
    <property type="match status" value="1"/>
</dbReference>
<protein>
    <submittedName>
        <fullName evidence="6">Hemerythrin</fullName>
    </submittedName>
</protein>
<dbReference type="GO" id="GO:0005506">
    <property type="term" value="F:iron ion binding"/>
    <property type="evidence" value="ECO:0007669"/>
    <property type="project" value="InterPro"/>
</dbReference>
<dbReference type="AlphaFoldDB" id="A0A1S6QD52"/>
<feature type="binding site" evidence="4">
    <location>
        <position position="113"/>
    </location>
    <ligand>
        <name>Fe cation</name>
        <dbReference type="ChEBI" id="CHEBI:24875"/>
        <label>2</label>
    </ligand>
</feature>
<evidence type="ECO:0000259" key="5">
    <source>
        <dbReference type="Pfam" id="PF01814"/>
    </source>
</evidence>
<keyword evidence="2 4" id="KW-0479">Metal-binding</keyword>
<feature type="binding site" evidence="4">
    <location>
        <position position="108"/>
    </location>
    <ligand>
        <name>Fe cation</name>
        <dbReference type="ChEBI" id="CHEBI:24875"/>
        <label>2</label>
    </ligand>
</feature>
<accession>A0A1S6QD52</accession>
<feature type="binding site" evidence="4">
    <location>
        <position position="60"/>
    </location>
    <ligand>
        <name>Fe cation</name>
        <dbReference type="ChEBI" id="CHEBI:24875"/>
        <label>2</label>
    </ligand>
</feature>
<dbReference type="SUPFAM" id="SSF47188">
    <property type="entry name" value="Hemerythrin-like"/>
    <property type="match status" value="1"/>
</dbReference>
<keyword evidence="3 4" id="KW-0408">Iron</keyword>
<dbReference type="NCBIfam" id="TIGR00058">
    <property type="entry name" value="Hemerythrin"/>
    <property type="match status" value="1"/>
</dbReference>
<dbReference type="PIRSF" id="PIRSF002033">
    <property type="entry name" value="Hemerythrin"/>
    <property type="match status" value="1"/>
</dbReference>
<feature type="binding site" evidence="4">
    <location>
        <position position="60"/>
    </location>
    <ligand>
        <name>Fe cation</name>
        <dbReference type="ChEBI" id="CHEBI:24875"/>
        <label>1</label>
    </ligand>
</feature>
<feature type="binding site" evidence="4">
    <location>
        <position position="113"/>
    </location>
    <ligand>
        <name>Fe cation</name>
        <dbReference type="ChEBI" id="CHEBI:24875"/>
        <label>1</label>
    </ligand>
</feature>
<evidence type="ECO:0000256" key="4">
    <source>
        <dbReference type="PIRSR" id="PIRSR002033-1"/>
    </source>
</evidence>
<feature type="binding site" evidence="4">
    <location>
        <position position="75"/>
    </location>
    <ligand>
        <name>Fe cation</name>
        <dbReference type="ChEBI" id="CHEBI:24875"/>
        <label>2</label>
    </ligand>
</feature>
<evidence type="ECO:0000256" key="1">
    <source>
        <dbReference type="ARBA" id="ARBA00010587"/>
    </source>
</evidence>
<feature type="binding site" evidence="4">
    <location>
        <position position="56"/>
    </location>
    <ligand>
        <name>Fe cation</name>
        <dbReference type="ChEBI" id="CHEBI:24875"/>
        <label>1</label>
    </ligand>
</feature>
<dbReference type="EMBL" id="KY007470">
    <property type="protein sequence ID" value="AQV13768.1"/>
    <property type="molecule type" value="mRNA"/>
</dbReference>
<organism evidence="6">
    <name type="scientific">Sternaspis scutata</name>
    <dbReference type="NCBI Taxonomy" id="36133"/>
    <lineage>
        <taxon>Eukaryota</taxon>
        <taxon>Metazoa</taxon>
        <taxon>Spiralia</taxon>
        <taxon>Lophotrochozoa</taxon>
        <taxon>Annelida</taxon>
        <taxon>Polychaeta</taxon>
        <taxon>Sedentaria</taxon>
        <taxon>Canalipalpata</taxon>
        <taxon>Terebellida</taxon>
        <taxon>Cirratuliformia</taxon>
        <taxon>Sternaspidae</taxon>
        <taxon>Sternaspis</taxon>
    </lineage>
</organism>
<dbReference type="Pfam" id="PF01814">
    <property type="entry name" value="Hemerythrin"/>
    <property type="match status" value="1"/>
</dbReference>
<feature type="binding site" evidence="4">
    <location>
        <position position="26"/>
    </location>
    <ligand>
        <name>Fe cation</name>
        <dbReference type="ChEBI" id="CHEBI:24875"/>
        <label>1</label>
    </ligand>
</feature>
<feature type="binding site" evidence="4">
    <location>
        <position position="79"/>
    </location>
    <ligand>
        <name>Fe cation</name>
        <dbReference type="ChEBI" id="CHEBI:24875"/>
        <label>2</label>
    </ligand>
</feature>
<dbReference type="PRINTS" id="PR00186">
    <property type="entry name" value="HEMERYTHRIN"/>
</dbReference>
<dbReference type="InterPro" id="IPR035938">
    <property type="entry name" value="Hemerythrin-like_sf"/>
</dbReference>
<dbReference type="InterPro" id="IPR012312">
    <property type="entry name" value="Hemerythrin-like"/>
</dbReference>
<name>A0A1S6QD52_9ANNE</name>
<reference evidence="6" key="1">
    <citation type="submission" date="2016-10" db="EMBL/GenBank/DDBJ databases">
        <title>Discovery and evolution of novel hemerythrin genes in annelid worms.</title>
        <authorList>
            <person name="Costa-Paiva E.M."/>
            <person name="Whelan N.V."/>
            <person name="Waits D.S."/>
            <person name="Santos S."/>
            <person name="Schrago C.G."/>
            <person name="Halanych K.M."/>
        </authorList>
    </citation>
    <scope>NUCLEOTIDE SEQUENCE</scope>
</reference>
<evidence type="ECO:0000256" key="2">
    <source>
        <dbReference type="ARBA" id="ARBA00022723"/>
    </source>
</evidence>
<dbReference type="PROSITE" id="PS00550">
    <property type="entry name" value="HEMERYTHRINS"/>
    <property type="match status" value="1"/>
</dbReference>
<feature type="domain" description="Hemerythrin-like" evidence="5">
    <location>
        <begin position="18"/>
        <end position="119"/>
    </location>
</feature>
<dbReference type="Gene3D" id="1.20.120.50">
    <property type="entry name" value="Hemerythrin-like"/>
    <property type="match status" value="1"/>
</dbReference>
<dbReference type="CDD" id="cd12107">
    <property type="entry name" value="Hemerythrin"/>
    <property type="match status" value="1"/>
</dbReference>
<dbReference type="InterPro" id="IPR002063">
    <property type="entry name" value="Haemerythrin"/>
</dbReference>
<dbReference type="PANTHER" id="PTHR37164:SF1">
    <property type="entry name" value="BACTERIOHEMERYTHRIN"/>
    <property type="match status" value="1"/>
</dbReference>
<dbReference type="InterPro" id="IPR050669">
    <property type="entry name" value="Hemerythrin"/>
</dbReference>
<dbReference type="InterPro" id="IPR016131">
    <property type="entry name" value="Haemerythrin_Fe_BS"/>
</dbReference>
<evidence type="ECO:0000256" key="3">
    <source>
        <dbReference type="ARBA" id="ARBA00023004"/>
    </source>
</evidence>
<dbReference type="PANTHER" id="PTHR37164">
    <property type="entry name" value="BACTERIOHEMERYTHRIN"/>
    <property type="match status" value="1"/>
</dbReference>
<proteinExistence type="evidence at transcript level"/>
<dbReference type="InterPro" id="IPR012827">
    <property type="entry name" value="Hemerythrin_metal-bd"/>
</dbReference>
<sequence length="121" mass="13487">MGFEVPEPYVWDESFRVFYDTLDNEHKNLFKCLFDCTNSPGDGKCLQSLLTTATNHFKTEEAMFSKSSYADAASHKAIHDGFLADAGGLSTPLPADKIAWAKDWLVNHIKGTDHKYIGKLG</sequence>
<comment type="similarity">
    <text evidence="1">Belongs to the hemerythrin family.</text>
</comment>
<evidence type="ECO:0000313" key="6">
    <source>
        <dbReference type="EMBL" id="AQV13768.1"/>
    </source>
</evidence>